<comment type="caution">
    <text evidence="2">The sequence shown here is derived from an EMBL/GenBank/DDBJ whole genome shotgun (WGS) entry which is preliminary data.</text>
</comment>
<feature type="domain" description="Putative Flp pilus-assembly TadG-like N-terminal" evidence="1">
    <location>
        <begin position="2"/>
        <end position="44"/>
    </location>
</feature>
<organism evidence="2 3">
    <name type="scientific">Lysobacter arseniciresistens ZS79</name>
    <dbReference type="NCBI Taxonomy" id="913325"/>
    <lineage>
        <taxon>Bacteria</taxon>
        <taxon>Pseudomonadati</taxon>
        <taxon>Pseudomonadota</taxon>
        <taxon>Gammaproteobacteria</taxon>
        <taxon>Lysobacterales</taxon>
        <taxon>Lysobacteraceae</taxon>
        <taxon>Novilysobacter</taxon>
    </lineage>
</organism>
<proteinExistence type="predicted"/>
<dbReference type="eggNOG" id="COG4961">
    <property type="taxonomic scope" value="Bacteria"/>
</dbReference>
<protein>
    <recommendedName>
        <fullName evidence="1">Putative Flp pilus-assembly TadG-like N-terminal domain-containing protein</fullName>
    </recommendedName>
</protein>
<reference evidence="2 3" key="1">
    <citation type="journal article" date="2015" name="Stand. Genomic Sci.">
        <title>Genomic information of the arsenic-resistant bacterium Lysobacter arseniciresistens type strain ZS79(T) and comparison of Lysobacter draft genomes.</title>
        <authorList>
            <person name="Liu L."/>
            <person name="Zhang S."/>
            <person name="Luo M."/>
            <person name="Wang G."/>
        </authorList>
    </citation>
    <scope>NUCLEOTIDE SEQUENCE [LARGE SCALE GENOMIC DNA]</scope>
    <source>
        <strain evidence="2 3">ZS79</strain>
    </source>
</reference>
<gene>
    <name evidence="2" type="ORF">N799_02255</name>
</gene>
<dbReference type="EMBL" id="AVPT01000009">
    <property type="protein sequence ID" value="KGM56732.1"/>
    <property type="molecule type" value="Genomic_DNA"/>
</dbReference>
<dbReference type="STRING" id="913325.N799_02255"/>
<dbReference type="OrthoDB" id="5493674at2"/>
<dbReference type="InterPro" id="IPR028087">
    <property type="entry name" value="Tad_N"/>
</dbReference>
<accession>A0A0A0F5S9</accession>
<evidence type="ECO:0000313" key="3">
    <source>
        <dbReference type="Proteomes" id="UP000029989"/>
    </source>
</evidence>
<dbReference type="AlphaFoldDB" id="A0A0A0F5S9"/>
<evidence type="ECO:0000313" key="2">
    <source>
        <dbReference type="EMBL" id="KGM56732.1"/>
    </source>
</evidence>
<sequence length="465" mass="51313">MVLGVVFLLVLAVGTVLLFNTGQVVHRKVQLTNAADAAAYSVAVQQARAWNFAAYMNRGRVANEVAVAQFVSIYSWINHLNQAAFNLKTLFDALSLIPFPPVAIPARFLATGFKVADQGLKAARRTAQPLIQGAITLLDELNGFYAGAAALAITFASKAEAMHIASTVLKGNVDRARLSTLGAGVLVGQLVESQNRFLDFHRLPRRGQSEAFNRYRNVVMQSRDEFSWNRSQSLGFAIKFATYGGTDMVEYDRWAAMDTMQLKIDFPSWLGMDDIDIPAGWGGAQAVSSYRRQRFLPGFNRNRGWRSPFDNRRHGIYGGMNPRDLVTRSASGDPNVRVHGGQPKGAYFTGYNGLRDYHDLKKDKKGTYGNGPVFTVEATVDMREARTSNTVGLASGRMALRERTARISALASAEVYFERPVTLDMFRRHDGLREWGSLFSPYWQARLVETPGAVRNALGLAGGVT</sequence>
<dbReference type="Proteomes" id="UP000029989">
    <property type="component" value="Unassembled WGS sequence"/>
</dbReference>
<keyword evidence="3" id="KW-1185">Reference proteome</keyword>
<dbReference type="Pfam" id="PF13400">
    <property type="entry name" value="Tad"/>
    <property type="match status" value="1"/>
</dbReference>
<name>A0A0A0F5S9_9GAMM</name>
<evidence type="ECO:0000259" key="1">
    <source>
        <dbReference type="Pfam" id="PF13400"/>
    </source>
</evidence>